<dbReference type="PANTHER" id="PTHR43048">
    <property type="entry name" value="METHYLMALONYL-COA EPIMERASE"/>
    <property type="match status" value="1"/>
</dbReference>
<evidence type="ECO:0000313" key="4">
    <source>
        <dbReference type="Proteomes" id="UP000050360"/>
    </source>
</evidence>
<dbReference type="PROSITE" id="PS51819">
    <property type="entry name" value="VOC"/>
    <property type="match status" value="1"/>
</dbReference>
<dbReference type="EMBL" id="LKCM01000369">
    <property type="protein sequence ID" value="KPQ41345.1"/>
    <property type="molecule type" value="Genomic_DNA"/>
</dbReference>
<dbReference type="InterPro" id="IPR037523">
    <property type="entry name" value="VOC_core"/>
</dbReference>
<organism evidence="3 4">
    <name type="scientific">Candidatus Methanoperedens nitratireducens</name>
    <dbReference type="NCBI Taxonomy" id="1392998"/>
    <lineage>
        <taxon>Archaea</taxon>
        <taxon>Methanobacteriati</taxon>
        <taxon>Methanobacteriota</taxon>
        <taxon>Stenosarchaea group</taxon>
        <taxon>Methanomicrobia</taxon>
        <taxon>Methanosarcinales</taxon>
        <taxon>ANME-2 cluster</taxon>
        <taxon>Candidatus Methanoperedentaceae</taxon>
        <taxon>Candidatus Methanoperedens</taxon>
    </lineage>
</organism>
<keyword evidence="1" id="KW-0479">Metal-binding</keyword>
<evidence type="ECO:0000259" key="2">
    <source>
        <dbReference type="PROSITE" id="PS51819"/>
    </source>
</evidence>
<proteinExistence type="predicted"/>
<dbReference type="AlphaFoldDB" id="A0A0P8A4F4"/>
<gene>
    <name evidence="3" type="ORF">MPEBLZ_04104</name>
</gene>
<dbReference type="GO" id="GO:0004462">
    <property type="term" value="F:lactoylglutathione lyase activity"/>
    <property type="evidence" value="ECO:0007669"/>
    <property type="project" value="UniProtKB-EC"/>
</dbReference>
<name>A0A0P8A4F4_9EURY</name>
<dbReference type="Pfam" id="PF00903">
    <property type="entry name" value="Glyoxalase"/>
    <property type="match status" value="1"/>
</dbReference>
<dbReference type="Gene3D" id="3.10.180.10">
    <property type="entry name" value="2,3-Dihydroxybiphenyl 1,2-Dioxygenase, domain 1"/>
    <property type="match status" value="1"/>
</dbReference>
<dbReference type="EC" id="4.4.1.5" evidence="3"/>
<sequence>MIKKIDHIGIMTNDLDQSVGFYTDVLGFSIFSRIEMAEAGLSAVFVEKDGSKIELMKYRGKNVPEHSEGVKLKMGEGSIPINDHITFSVDDIEATVSQFKEKGVVFHLEPIQLEGGMKLASFKDPNEVLIELVEHPQ</sequence>
<dbReference type="Proteomes" id="UP000050360">
    <property type="component" value="Unassembled WGS sequence"/>
</dbReference>
<evidence type="ECO:0000256" key="1">
    <source>
        <dbReference type="ARBA" id="ARBA00022723"/>
    </source>
</evidence>
<evidence type="ECO:0000313" key="3">
    <source>
        <dbReference type="EMBL" id="KPQ41345.1"/>
    </source>
</evidence>
<accession>A0A0P8A4F4</accession>
<dbReference type="InterPro" id="IPR004360">
    <property type="entry name" value="Glyas_Fos-R_dOase_dom"/>
</dbReference>
<dbReference type="SUPFAM" id="SSF54593">
    <property type="entry name" value="Glyoxalase/Bleomycin resistance protein/Dihydroxybiphenyl dioxygenase"/>
    <property type="match status" value="1"/>
</dbReference>
<reference evidence="3 4" key="1">
    <citation type="submission" date="2015-09" db="EMBL/GenBank/DDBJ databases">
        <title>A metagenomics-based metabolic model of nitrate-dependent anaerobic oxidation of methane by Methanoperedens-like archaea.</title>
        <authorList>
            <person name="Arshad A."/>
            <person name="Speth D.R."/>
            <person name="De Graaf R.M."/>
            <person name="Op Den Camp H.J."/>
            <person name="Jetten M.S."/>
            <person name="Welte C.U."/>
        </authorList>
    </citation>
    <scope>NUCLEOTIDE SEQUENCE [LARGE SCALE GENOMIC DNA]</scope>
</reference>
<protein>
    <submittedName>
        <fullName evidence="3">Lactoylglutathione lyase</fullName>
        <ecNumber evidence="3">4.4.1.5</ecNumber>
    </submittedName>
</protein>
<dbReference type="InterPro" id="IPR051785">
    <property type="entry name" value="MMCE/EMCE_epimerase"/>
</dbReference>
<dbReference type="GO" id="GO:0004493">
    <property type="term" value="F:methylmalonyl-CoA epimerase activity"/>
    <property type="evidence" value="ECO:0007669"/>
    <property type="project" value="TreeGrafter"/>
</dbReference>
<keyword evidence="3" id="KW-0456">Lyase</keyword>
<dbReference type="InterPro" id="IPR029068">
    <property type="entry name" value="Glyas_Bleomycin-R_OHBP_Dase"/>
</dbReference>
<feature type="domain" description="VOC" evidence="2">
    <location>
        <begin position="4"/>
        <end position="135"/>
    </location>
</feature>
<dbReference type="GO" id="GO:0046872">
    <property type="term" value="F:metal ion binding"/>
    <property type="evidence" value="ECO:0007669"/>
    <property type="project" value="UniProtKB-KW"/>
</dbReference>
<comment type="caution">
    <text evidence="3">The sequence shown here is derived from an EMBL/GenBank/DDBJ whole genome shotgun (WGS) entry which is preliminary data.</text>
</comment>
<dbReference type="GO" id="GO:0046491">
    <property type="term" value="P:L-methylmalonyl-CoA metabolic process"/>
    <property type="evidence" value="ECO:0007669"/>
    <property type="project" value="TreeGrafter"/>
</dbReference>
<dbReference type="PANTHER" id="PTHR43048:SF3">
    <property type="entry name" value="METHYLMALONYL-COA EPIMERASE, MITOCHONDRIAL"/>
    <property type="match status" value="1"/>
</dbReference>